<protein>
    <submittedName>
        <fullName evidence="2">Uncharacterized protein</fullName>
    </submittedName>
</protein>
<feature type="compositionally biased region" description="Basic and acidic residues" evidence="1">
    <location>
        <begin position="27"/>
        <end position="41"/>
    </location>
</feature>
<feature type="compositionally biased region" description="Polar residues" evidence="1">
    <location>
        <begin position="42"/>
        <end position="52"/>
    </location>
</feature>
<dbReference type="EMBL" id="LAFY01000316">
    <property type="protein sequence ID" value="KJY00509.1"/>
    <property type="molecule type" value="Genomic_DNA"/>
</dbReference>
<gene>
    <name evidence="2" type="ORF">TI39_contig324g00004</name>
</gene>
<evidence type="ECO:0000313" key="2">
    <source>
        <dbReference type="EMBL" id="KJY00509.1"/>
    </source>
</evidence>
<reference evidence="2 3" key="1">
    <citation type="submission" date="2015-03" db="EMBL/GenBank/DDBJ databases">
        <title>RNA-seq based gene annotation and comparative genomics of four Zymoseptoria species reveal species-specific pathogenicity related genes and transposable element activity.</title>
        <authorList>
            <person name="Grandaubert J."/>
            <person name="Bhattacharyya A."/>
            <person name="Stukenbrock E.H."/>
        </authorList>
    </citation>
    <scope>NUCLEOTIDE SEQUENCE [LARGE SCALE GENOMIC DNA]</scope>
    <source>
        <strain evidence="2 3">Zb18110</strain>
    </source>
</reference>
<comment type="caution">
    <text evidence="2">The sequence shown here is derived from an EMBL/GenBank/DDBJ whole genome shotgun (WGS) entry which is preliminary data.</text>
</comment>
<name>A0A0F4GTF5_9PEZI</name>
<dbReference type="OrthoDB" id="10582289at2759"/>
<accession>A0A0F4GTF5</accession>
<evidence type="ECO:0000256" key="1">
    <source>
        <dbReference type="SAM" id="MobiDB-lite"/>
    </source>
</evidence>
<feature type="region of interest" description="Disordered" evidence="1">
    <location>
        <begin position="1"/>
        <end position="86"/>
    </location>
</feature>
<evidence type="ECO:0000313" key="3">
    <source>
        <dbReference type="Proteomes" id="UP000033647"/>
    </source>
</evidence>
<dbReference type="Proteomes" id="UP000033647">
    <property type="component" value="Unassembled WGS sequence"/>
</dbReference>
<dbReference type="AlphaFoldDB" id="A0A0F4GTF5"/>
<sequence>MDNPTESGAPFADPQSDMLDDFSDISTDDHDTASIASHDDQTGQLTPEQTASDFEGEQDKIEDMTLSPDVAVKSKSSDTSQHLRRRHLTRDFYNTRRYFGGAASQNGHKKLTIPASGFRVHNLPPSDHTAPLSTMSAPNPFVPKLVGIYLSRKFLREQPITSTPSRPAVCGFSHAPD</sequence>
<organism evidence="2 3">
    <name type="scientific">Zymoseptoria brevis</name>
    <dbReference type="NCBI Taxonomy" id="1047168"/>
    <lineage>
        <taxon>Eukaryota</taxon>
        <taxon>Fungi</taxon>
        <taxon>Dikarya</taxon>
        <taxon>Ascomycota</taxon>
        <taxon>Pezizomycotina</taxon>
        <taxon>Dothideomycetes</taxon>
        <taxon>Dothideomycetidae</taxon>
        <taxon>Mycosphaerellales</taxon>
        <taxon>Mycosphaerellaceae</taxon>
        <taxon>Zymoseptoria</taxon>
    </lineage>
</organism>
<proteinExistence type="predicted"/>
<keyword evidence="3" id="KW-1185">Reference proteome</keyword>